<dbReference type="AlphaFoldDB" id="A0A1I0FT43"/>
<evidence type="ECO:0000313" key="1">
    <source>
        <dbReference type="EMBL" id="SET60717.1"/>
    </source>
</evidence>
<dbReference type="RefSeq" id="WP_074709077.1">
    <property type="nucleotide sequence ID" value="NZ_FOHI01000010.1"/>
</dbReference>
<dbReference type="EMBL" id="FOHI01000010">
    <property type="protein sequence ID" value="SET60717.1"/>
    <property type="molecule type" value="Genomic_DNA"/>
</dbReference>
<accession>A0A1I0FT43</accession>
<organism evidence="1 2">
    <name type="scientific">Nitrosospira multiformis</name>
    <dbReference type="NCBI Taxonomy" id="1231"/>
    <lineage>
        <taxon>Bacteria</taxon>
        <taxon>Pseudomonadati</taxon>
        <taxon>Pseudomonadota</taxon>
        <taxon>Betaproteobacteria</taxon>
        <taxon>Nitrosomonadales</taxon>
        <taxon>Nitrosomonadaceae</taxon>
        <taxon>Nitrosospira</taxon>
    </lineage>
</organism>
<dbReference type="Proteomes" id="UP000183339">
    <property type="component" value="Unassembled WGS sequence"/>
</dbReference>
<proteinExistence type="predicted"/>
<evidence type="ECO:0000313" key="2">
    <source>
        <dbReference type="Proteomes" id="UP000183339"/>
    </source>
</evidence>
<name>A0A1I0FT43_9PROT</name>
<protein>
    <submittedName>
        <fullName evidence="1">Uncharacterized protein</fullName>
    </submittedName>
</protein>
<dbReference type="OrthoDB" id="8968783at2"/>
<sequence length="140" mass="15495">MSIEMIVGPEKKEISAALLVTACDKSSGKMPLGRWIDKGLLRYYDKDKSLVLVDRSGLYMAGLSQARSSKGKIYRDAALVKYRNNYRMLYHAGSQPDTPTFEAAFSRGEGGRTGIDAMAAFTERCMRSSRQGVKQGVNPF</sequence>
<reference evidence="1 2" key="1">
    <citation type="submission" date="2016-10" db="EMBL/GenBank/DDBJ databases">
        <authorList>
            <person name="de Groot N.N."/>
        </authorList>
    </citation>
    <scope>NUCLEOTIDE SEQUENCE [LARGE SCALE GENOMIC DNA]</scope>
    <source>
        <strain evidence="1 2">Nl7</strain>
    </source>
</reference>
<gene>
    <name evidence="1" type="ORF">SAMN05216412_11013</name>
</gene>